<dbReference type="InterPro" id="IPR026992">
    <property type="entry name" value="DIOX_N"/>
</dbReference>
<dbReference type="GO" id="GO:0016491">
    <property type="term" value="F:oxidoreductase activity"/>
    <property type="evidence" value="ECO:0007669"/>
    <property type="project" value="UniProtKB-KW"/>
</dbReference>
<keyword evidence="2 5" id="KW-0479">Metal-binding</keyword>
<dbReference type="Gene3D" id="2.60.120.330">
    <property type="entry name" value="B-lactam Antibiotic, Isopenicillin N Synthase, Chain"/>
    <property type="match status" value="1"/>
</dbReference>
<dbReference type="PANTHER" id="PTHR10209">
    <property type="entry name" value="OXIDOREDUCTASE, 2OG-FE II OXYGENASE FAMILY PROTEIN"/>
    <property type="match status" value="1"/>
</dbReference>
<evidence type="ECO:0000256" key="5">
    <source>
        <dbReference type="RuleBase" id="RU003682"/>
    </source>
</evidence>
<accession>A0A8H6HJ26</accession>
<protein>
    <recommendedName>
        <fullName evidence="6">Fe2OG dioxygenase domain-containing protein</fullName>
    </recommendedName>
</protein>
<dbReference type="Proteomes" id="UP000521943">
    <property type="component" value="Unassembled WGS sequence"/>
</dbReference>
<keyword evidence="3 5" id="KW-0560">Oxidoreductase</keyword>
<dbReference type="InterPro" id="IPR044861">
    <property type="entry name" value="IPNS-like_FE2OG_OXY"/>
</dbReference>
<gene>
    <name evidence="7" type="ORF">DFP72DRAFT_585060</name>
</gene>
<evidence type="ECO:0000313" key="8">
    <source>
        <dbReference type="Proteomes" id="UP000521943"/>
    </source>
</evidence>
<dbReference type="InterPro" id="IPR027443">
    <property type="entry name" value="IPNS-like_sf"/>
</dbReference>
<dbReference type="GO" id="GO:0046872">
    <property type="term" value="F:metal ion binding"/>
    <property type="evidence" value="ECO:0007669"/>
    <property type="project" value="UniProtKB-KW"/>
</dbReference>
<feature type="domain" description="Fe2OG dioxygenase" evidence="6">
    <location>
        <begin position="212"/>
        <end position="316"/>
    </location>
</feature>
<dbReference type="InterPro" id="IPR005123">
    <property type="entry name" value="Oxoglu/Fe-dep_dioxygenase_dom"/>
</dbReference>
<evidence type="ECO:0000256" key="2">
    <source>
        <dbReference type="ARBA" id="ARBA00022723"/>
    </source>
</evidence>
<dbReference type="AlphaFoldDB" id="A0A8H6HJ26"/>
<dbReference type="PANTHER" id="PTHR10209:SF881">
    <property type="entry name" value="FI07970P-RELATED"/>
    <property type="match status" value="1"/>
</dbReference>
<dbReference type="Pfam" id="PF14226">
    <property type="entry name" value="DIOX_N"/>
    <property type="match status" value="1"/>
</dbReference>
<dbReference type="Pfam" id="PF03171">
    <property type="entry name" value="2OG-FeII_Oxy"/>
    <property type="match status" value="1"/>
</dbReference>
<evidence type="ECO:0000313" key="7">
    <source>
        <dbReference type="EMBL" id="KAF6747969.1"/>
    </source>
</evidence>
<keyword evidence="8" id="KW-1185">Reference proteome</keyword>
<comment type="caution">
    <text evidence="7">The sequence shown here is derived from an EMBL/GenBank/DDBJ whole genome shotgun (WGS) entry which is preliminary data.</text>
</comment>
<dbReference type="SUPFAM" id="SSF51197">
    <property type="entry name" value="Clavaminate synthase-like"/>
    <property type="match status" value="1"/>
</dbReference>
<keyword evidence="4 5" id="KW-0408">Iron</keyword>
<evidence type="ECO:0000256" key="4">
    <source>
        <dbReference type="ARBA" id="ARBA00023004"/>
    </source>
</evidence>
<dbReference type="EMBL" id="JACGCI010000076">
    <property type="protein sequence ID" value="KAF6747969.1"/>
    <property type="molecule type" value="Genomic_DNA"/>
</dbReference>
<reference evidence="7 8" key="1">
    <citation type="submission" date="2020-07" db="EMBL/GenBank/DDBJ databases">
        <title>Comparative genomics of pyrophilous fungi reveals a link between fire events and developmental genes.</title>
        <authorList>
            <consortium name="DOE Joint Genome Institute"/>
            <person name="Steindorff A.S."/>
            <person name="Carver A."/>
            <person name="Calhoun S."/>
            <person name="Stillman K."/>
            <person name="Liu H."/>
            <person name="Lipzen A."/>
            <person name="Pangilinan J."/>
            <person name="Labutti K."/>
            <person name="Bruns T.D."/>
            <person name="Grigoriev I.V."/>
        </authorList>
    </citation>
    <scope>NUCLEOTIDE SEQUENCE [LARGE SCALE GENOMIC DNA]</scope>
    <source>
        <strain evidence="7 8">CBS 144469</strain>
    </source>
</reference>
<comment type="similarity">
    <text evidence="1 5">Belongs to the iron/ascorbate-dependent oxidoreductase family.</text>
</comment>
<dbReference type="OrthoDB" id="288590at2759"/>
<evidence type="ECO:0000256" key="3">
    <source>
        <dbReference type="ARBA" id="ARBA00023002"/>
    </source>
</evidence>
<dbReference type="PROSITE" id="PS51471">
    <property type="entry name" value="FE2OG_OXY"/>
    <property type="match status" value="1"/>
</dbReference>
<dbReference type="PRINTS" id="PR00682">
    <property type="entry name" value="IPNSYNTHASE"/>
</dbReference>
<organism evidence="7 8">
    <name type="scientific">Ephemerocybe angulata</name>
    <dbReference type="NCBI Taxonomy" id="980116"/>
    <lineage>
        <taxon>Eukaryota</taxon>
        <taxon>Fungi</taxon>
        <taxon>Dikarya</taxon>
        <taxon>Basidiomycota</taxon>
        <taxon>Agaricomycotina</taxon>
        <taxon>Agaricomycetes</taxon>
        <taxon>Agaricomycetidae</taxon>
        <taxon>Agaricales</taxon>
        <taxon>Agaricineae</taxon>
        <taxon>Psathyrellaceae</taxon>
        <taxon>Ephemerocybe</taxon>
    </lineage>
</organism>
<evidence type="ECO:0000256" key="1">
    <source>
        <dbReference type="ARBA" id="ARBA00008056"/>
    </source>
</evidence>
<evidence type="ECO:0000259" key="6">
    <source>
        <dbReference type="PROSITE" id="PS51471"/>
    </source>
</evidence>
<proteinExistence type="inferred from homology"/>
<sequence length="360" mass="39339">MSTSTSESPSGPNLDVTPYPGFLLAAARTESTFDEIPVIDISDAFSTDSEARRKLADEIRDACVNVGFFYVKSHGTKESTIEKAIAAAKDFFALPEEVKMELDIHKTSNFKGYTALLGENTDVTGNGDLHEGFDIGWEAEPGQLDLGQAAASGAEIGPMSGENVWPEGLDGFKDAVLEYYHSALALGRVLFPLFALALDMPEDRFDDKTKQSAAIMRLLHYPPQNPTKVDQGQIGIGEHTDYECFTLLWQDKAGGLQVKNASGKWIDAIPIPGTIVVNLGDQFARWTDDVFKSTPHRVINRSGAERYSIPVFFGTDYDVLLQPIPTCLSPGRTPQYEVVSAGDYVKSRLEATYAHSATTK</sequence>
<name>A0A8H6HJ26_9AGAR</name>